<reference evidence="2 3" key="1">
    <citation type="journal article" date="2016" name="Nat. Commun.">
        <title>Thousands of microbial genomes shed light on interconnected biogeochemical processes in an aquifer system.</title>
        <authorList>
            <person name="Anantharaman K."/>
            <person name="Brown C.T."/>
            <person name="Hug L.A."/>
            <person name="Sharon I."/>
            <person name="Castelle C.J."/>
            <person name="Probst A.J."/>
            <person name="Thomas B.C."/>
            <person name="Singh A."/>
            <person name="Wilkins M.J."/>
            <person name="Karaoz U."/>
            <person name="Brodie E.L."/>
            <person name="Williams K.H."/>
            <person name="Hubbard S.S."/>
            <person name="Banfield J.F."/>
        </authorList>
    </citation>
    <scope>NUCLEOTIDE SEQUENCE [LARGE SCALE GENOMIC DNA]</scope>
</reference>
<dbReference type="Proteomes" id="UP000177943">
    <property type="component" value="Unassembled WGS sequence"/>
</dbReference>
<feature type="region of interest" description="Disordered" evidence="1">
    <location>
        <begin position="1"/>
        <end position="23"/>
    </location>
</feature>
<gene>
    <name evidence="2" type="ORF">A3D56_03455</name>
</gene>
<organism evidence="2 3">
    <name type="scientific">Candidatus Taylorbacteria bacterium RIFCSPHIGHO2_02_FULL_45_35</name>
    <dbReference type="NCBI Taxonomy" id="1802311"/>
    <lineage>
        <taxon>Bacteria</taxon>
        <taxon>Candidatus Tayloriibacteriota</taxon>
    </lineage>
</organism>
<evidence type="ECO:0000313" key="2">
    <source>
        <dbReference type="EMBL" id="OHA27148.1"/>
    </source>
</evidence>
<dbReference type="AlphaFoldDB" id="A0A1G2MTE8"/>
<protein>
    <recommendedName>
        <fullName evidence="4">ParB/Sulfiredoxin domain-containing protein</fullName>
    </recommendedName>
</protein>
<name>A0A1G2MTE8_9BACT</name>
<evidence type="ECO:0008006" key="4">
    <source>
        <dbReference type="Google" id="ProtNLM"/>
    </source>
</evidence>
<accession>A0A1G2MTE8</accession>
<sequence>MKSPEGQEKSISWIRPNPNKEKGEVERVVKEFLNLEPTDENVNRLIEIIQEAPVVELGEEEWEQLNNTDSFHNVRSGHLEDAEEITEEYNQKLSQNNRRNFKKLLDSFTFGKEMEVPVIVKNKEGVTHLVSGNTRLMIARALGIKPKVIIVEI</sequence>
<comment type="caution">
    <text evidence="2">The sequence shown here is derived from an EMBL/GenBank/DDBJ whole genome shotgun (WGS) entry which is preliminary data.</text>
</comment>
<dbReference type="EMBL" id="MHRP01000021">
    <property type="protein sequence ID" value="OHA27148.1"/>
    <property type="molecule type" value="Genomic_DNA"/>
</dbReference>
<evidence type="ECO:0000256" key="1">
    <source>
        <dbReference type="SAM" id="MobiDB-lite"/>
    </source>
</evidence>
<proteinExistence type="predicted"/>
<evidence type="ECO:0000313" key="3">
    <source>
        <dbReference type="Proteomes" id="UP000177943"/>
    </source>
</evidence>